<keyword evidence="1" id="KW-0812">Transmembrane</keyword>
<evidence type="ECO:0000313" key="3">
    <source>
        <dbReference type="Proteomes" id="UP001597414"/>
    </source>
</evidence>
<accession>A0ABW5B573</accession>
<reference evidence="3" key="1">
    <citation type="journal article" date="2019" name="Int. J. Syst. Evol. Microbiol.">
        <title>The Global Catalogue of Microorganisms (GCM) 10K type strain sequencing project: providing services to taxonomists for standard genome sequencing and annotation.</title>
        <authorList>
            <consortium name="The Broad Institute Genomics Platform"/>
            <consortium name="The Broad Institute Genome Sequencing Center for Infectious Disease"/>
            <person name="Wu L."/>
            <person name="Ma J."/>
        </authorList>
    </citation>
    <scope>NUCLEOTIDE SEQUENCE [LARGE SCALE GENOMIC DNA]</scope>
    <source>
        <strain evidence="3">KCTC 19812</strain>
    </source>
</reference>
<dbReference type="Proteomes" id="UP001597414">
    <property type="component" value="Unassembled WGS sequence"/>
</dbReference>
<evidence type="ECO:0008006" key="4">
    <source>
        <dbReference type="Google" id="ProtNLM"/>
    </source>
</evidence>
<keyword evidence="1" id="KW-1133">Transmembrane helix</keyword>
<keyword evidence="3" id="KW-1185">Reference proteome</keyword>
<dbReference type="RefSeq" id="WP_380799655.1">
    <property type="nucleotide sequence ID" value="NZ_JBHUIV010000002.1"/>
</dbReference>
<comment type="caution">
    <text evidence="2">The sequence shown here is derived from an EMBL/GenBank/DDBJ whole genome shotgun (WGS) entry which is preliminary data.</text>
</comment>
<gene>
    <name evidence="2" type="ORF">ACFSKV_00900</name>
</gene>
<name>A0ABW5B573_9BACT</name>
<dbReference type="EMBL" id="JBHUIV010000002">
    <property type="protein sequence ID" value="MFD2200103.1"/>
    <property type="molecule type" value="Genomic_DNA"/>
</dbReference>
<evidence type="ECO:0000313" key="2">
    <source>
        <dbReference type="EMBL" id="MFD2200103.1"/>
    </source>
</evidence>
<feature type="transmembrane region" description="Helical" evidence="1">
    <location>
        <begin position="18"/>
        <end position="39"/>
    </location>
</feature>
<protein>
    <recommendedName>
        <fullName evidence="4">DUF748 domain-containing protein</fullName>
    </recommendedName>
</protein>
<sequence>MEEETNDKITKGRKKGRLIRISGSIFLVLAFLQAIFYFGSDFLLRNYLQEKVRIASDEKYEIEFDRFFILFIQRGIVFEGLNIIPIEENIKGKENTAYYKIGLPDIRITGINYLFGKRELVFGNIEVTNPSIDFSLKIEDIFEQQELEDSPLNILQEEIKKSFLGSRINEIRIKALKINEADVLLNNFIAQRRIKAENTNFYLEDIQLLQTRNPLTPLNAVGFDFDFENFEILLADSVHTVFAEKVKISSLDQYVTVQDLKIIPDFNQYSDAYFQLDLKDLRLEDADINKVFYTSQVEVGSLKLQKPEFVHYVRKKSKIDAVGEKQPFDLYHLIEGILSSIEVSEFEIENGIFSQRNVNERDGYRINAVRIDLNMADFYIGPDESKKRNQFFYADQAMVELHHVDLVLGDSVHHIKSEFVRLSSQEDVIKIEGFKLFPTLGKVAEKGVTILDFDVPHLSITDANLKKIYNEGIIDVKSIMVESPEILLRDLQEKRSDQDESFDISSIYADYLDAIYVKKFEIRDGSLVVDNKLRSRQDSLSFGKINLILENFAIDRQTENADTRSFFWAENLQLELEDYLLKLADNLHVFKADKVFLDTKTSAIKVDGFTIRPHHTDDIKNILDRYGKSTALDIFVPQFYAKGVDITSAYFDEILKVNSITVPSPEISIYRYTNLPPNEDGEKVDQRELLQLLINYFKEVEVASLVLERGNLNYEDFGADRMQAFYENDFSISIKKFRINEDSAPEELKFLFSQEVDLNLNNYVFNIADGKYNILADRINFNSAREEILASNVRLNPGRIFKDRTRVTAVIPEMSLQGVDLEAFLFDNTLNLEKVRLSGSDVQVLINKDLGLEDIPASRRQRRERNLPKTIDVVEIDTIQAEKAQLSLAFREGGVQSELINTGIDLSFYGFKLDSAIVSKSEITGLFDAMSLDIDEFWLTLADSVHQITFSKVELDTRYEGVLVDNFRIIPRDLSGKPGKPVFSGHIPTALIKTKSLSEIQSSKDLWISEFRLFRPDIEIFVDQVKSESKPGEIKEPGTEIIENLQIDDFEIIEGNIAMFQKDGSAEPKGIKKLNLSLEDLKFNISELEAIREQDLLRKKFKLDFPDFQLLLKDSLNKVSIGLVTVSNEEIRMENLEYLPRYGKYQYGRIVGEQTDVVQIKVPLVIISKPDLDKLFEEEKLLASKILILDADGEFFRDKRYQRPKNVLRPMPQALMKKAGIELKVDTLLVENSQIRYMEFPEQGMVPGQLYFNELSASLIPFHTSIDEKNFLLEESLLLANAKINGRAEISLQGQLFYEFPYPMKINAQLGAFDLESINSILKPNAFVKVREGRVNSADWSFVANDRDAVGSMEFLYNDLNLELLDERTLEKGRGRKGILTFVLNVFAVRSNNPRKFLNTKISSKIYYPRDKERFIFNYWWKTTVTGLKGSVGLGQPKIPKRKEED</sequence>
<evidence type="ECO:0000256" key="1">
    <source>
        <dbReference type="SAM" id="Phobius"/>
    </source>
</evidence>
<proteinExistence type="predicted"/>
<organism evidence="2 3">
    <name type="scientific">Shivajiella indica</name>
    <dbReference type="NCBI Taxonomy" id="872115"/>
    <lineage>
        <taxon>Bacteria</taxon>
        <taxon>Pseudomonadati</taxon>
        <taxon>Bacteroidota</taxon>
        <taxon>Cytophagia</taxon>
        <taxon>Cytophagales</taxon>
        <taxon>Cyclobacteriaceae</taxon>
        <taxon>Shivajiella</taxon>
    </lineage>
</organism>
<keyword evidence="1" id="KW-0472">Membrane</keyword>